<evidence type="ECO:0000256" key="1">
    <source>
        <dbReference type="ARBA" id="ARBA00006438"/>
    </source>
</evidence>
<evidence type="ECO:0000256" key="3">
    <source>
        <dbReference type="SAM" id="Coils"/>
    </source>
</evidence>
<evidence type="ECO:0000256" key="2">
    <source>
        <dbReference type="ARBA" id="ARBA00017553"/>
    </source>
</evidence>
<dbReference type="InterPro" id="IPR048348">
    <property type="entry name" value="CCDC22_CC"/>
</dbReference>
<evidence type="ECO:0000259" key="4">
    <source>
        <dbReference type="Pfam" id="PF05667"/>
    </source>
</evidence>
<accession>U5ENS4</accession>
<proteinExistence type="evidence at transcript level"/>
<organism evidence="6">
    <name type="scientific">Corethrella appendiculata</name>
    <dbReference type="NCBI Taxonomy" id="1370023"/>
    <lineage>
        <taxon>Eukaryota</taxon>
        <taxon>Metazoa</taxon>
        <taxon>Ecdysozoa</taxon>
        <taxon>Arthropoda</taxon>
        <taxon>Hexapoda</taxon>
        <taxon>Insecta</taxon>
        <taxon>Pterygota</taxon>
        <taxon>Neoptera</taxon>
        <taxon>Endopterygota</taxon>
        <taxon>Diptera</taxon>
        <taxon>Nematocera</taxon>
        <taxon>Culicoidea</taxon>
        <taxon>Chaoboridae</taxon>
        <taxon>Corethrella</taxon>
    </lineage>
</organism>
<dbReference type="EMBL" id="GANO01000472">
    <property type="protein sequence ID" value="JAB59399.1"/>
    <property type="molecule type" value="mRNA"/>
</dbReference>
<sequence>MDEVDNIILLSLRQIGCNVDDEIKSLSEFTPSLFVHAVSKCISLINPNLDLPKTLPPGMAQRFTATAALAEACTTVGYRRDIGYQTFLYLNEAEVRRVFMFLIESLPKETEKSSLSQPIDKLTELENEIYTNINQQLYSPWMPEFCKNVKRSTPSSSSSSPQTIFQNFKPKKLNIPFVTEHDIAEEIKEFWCRKSKSISDEICDQKQLIATIISTNDGQQAIESDAANVERTESKSNAIKLLEFNQNLNQKSTTVSPSSAIKTSENSIEQNQNVDKKLQQQQLELSANPLELLNKEIGKLKADIESNLLENNQLVVENQKLSGEKLQREEILVKLKDEKKIKERTHLLLENPEVNIKKLEGIIVTSKERAVKLSEQWEEHRAPLLEAIHESTAKNSVKINKSQQILEQIDGIKQKCEEVTEDLRNKTQLHSRMVQELENANKNVSRTAYTSRILEIIGNIRKQKLDIDHILNDTRSLQKEINTITGQLERQYTVTDDLIFRSATRKDDYSRKAYKLLVQLHQDFDELIKSVQETGTVMREVRDIEDQIDTEKSRNVSTNLERITIDLNAMQSESKILQQKIYSLEKKFSQQT</sequence>
<dbReference type="GO" id="GO:2000060">
    <property type="term" value="P:positive regulation of ubiquitin-dependent protein catabolic process"/>
    <property type="evidence" value="ECO:0007669"/>
    <property type="project" value="TreeGrafter"/>
</dbReference>
<evidence type="ECO:0000313" key="6">
    <source>
        <dbReference type="EMBL" id="JAB59399.1"/>
    </source>
</evidence>
<feature type="coiled-coil region" evidence="3">
    <location>
        <begin position="402"/>
        <end position="443"/>
    </location>
</feature>
<dbReference type="PANTHER" id="PTHR15668:SF4">
    <property type="entry name" value="COILED-COIL DOMAIN-CONTAINING PROTEIN 22"/>
    <property type="match status" value="1"/>
</dbReference>
<dbReference type="PANTHER" id="PTHR15668">
    <property type="entry name" value="JM1 PROTEIN"/>
    <property type="match status" value="1"/>
</dbReference>
<dbReference type="AlphaFoldDB" id="U5ENS4"/>
<name>U5ENS4_9DIPT</name>
<comment type="similarity">
    <text evidence="1">Belongs to the CCDC22 family.</text>
</comment>
<dbReference type="Pfam" id="PF05667">
    <property type="entry name" value="CCDC22_CC"/>
    <property type="match status" value="1"/>
</dbReference>
<dbReference type="Pfam" id="PF21674">
    <property type="entry name" value="CCDC22_N"/>
    <property type="match status" value="1"/>
</dbReference>
<keyword evidence="3" id="KW-0175">Coiled coil</keyword>
<feature type="domain" description="CCDC22 N-terminal" evidence="5">
    <location>
        <begin position="1"/>
        <end position="107"/>
    </location>
</feature>
<reference evidence="6" key="1">
    <citation type="journal article" date="2014" name="Insect Biochem. Mol. Biol.">
        <title>An insight into the sialome of the frog biting fly, Corethrella appendiculata.</title>
        <authorList>
            <person name="Ribeiro J.M.C."/>
            <person name="Chagas A.C."/>
            <person name="Pham V.M."/>
            <person name="Lounibos L.P."/>
            <person name="Calvo E."/>
        </authorList>
    </citation>
    <scope>NUCLEOTIDE SEQUENCE</scope>
    <source>
        <tissue evidence="6">Salivary glands</tissue>
    </source>
</reference>
<dbReference type="InterPro" id="IPR008530">
    <property type="entry name" value="CCDC22"/>
</dbReference>
<feature type="coiled-coil region" evidence="3">
    <location>
        <begin position="560"/>
        <end position="587"/>
    </location>
</feature>
<dbReference type="InterPro" id="IPR048349">
    <property type="entry name" value="CCDC22_N"/>
</dbReference>
<dbReference type="GO" id="GO:0097602">
    <property type="term" value="F:cullin family protein binding"/>
    <property type="evidence" value="ECO:0007669"/>
    <property type="project" value="TreeGrafter"/>
</dbReference>
<evidence type="ECO:0000259" key="5">
    <source>
        <dbReference type="Pfam" id="PF21674"/>
    </source>
</evidence>
<feature type="domain" description="CCDC22 coiled-coil" evidence="4">
    <location>
        <begin position="233"/>
        <end position="553"/>
    </location>
</feature>
<protein>
    <recommendedName>
        <fullName evidence="2">Coiled-coil domain-containing protein 22 homolog</fullName>
    </recommendedName>
</protein>